<gene>
    <name evidence="1" type="ORF">FHR83_003023</name>
</gene>
<name>A0A7W5AFZ9_9ACTN</name>
<comment type="caution">
    <text evidence="1">The sequence shown here is derived from an EMBL/GenBank/DDBJ whole genome shotgun (WGS) entry which is preliminary data.</text>
</comment>
<dbReference type="AlphaFoldDB" id="A0A7W5AFZ9"/>
<keyword evidence="2" id="KW-1185">Reference proteome</keyword>
<evidence type="ECO:0000313" key="2">
    <source>
        <dbReference type="Proteomes" id="UP000590749"/>
    </source>
</evidence>
<keyword evidence="1" id="KW-0560">Oxidoreductase</keyword>
<sequence>MAERNSPLGGATDRLAAVAAATGGAVTVAEVPFLTQIGVRALPSTSTAVDVNVLQLGPDEWLIVGPPGLSAASADSSAVDVSAQRTTVAMGGSRVLDLLAMGCAIDLHPRVFRVGDCAQTTMAHAPVIIWRRETGFWILVRASFAAHLADWIVDAAQEFTAGD</sequence>
<dbReference type="GO" id="GO:0008115">
    <property type="term" value="F:sarcosine oxidase activity"/>
    <property type="evidence" value="ECO:0007669"/>
    <property type="project" value="UniProtKB-EC"/>
</dbReference>
<dbReference type="Gene3D" id="3.30.1360.120">
    <property type="entry name" value="Probable tRNA modification gtpase trme, domain 1"/>
    <property type="match status" value="1"/>
</dbReference>
<dbReference type="Pfam" id="PF04268">
    <property type="entry name" value="SoxG"/>
    <property type="match status" value="1"/>
</dbReference>
<proteinExistence type="predicted"/>
<protein>
    <submittedName>
        <fullName evidence="1">Sarcosine oxidase subunit gamma</fullName>
        <ecNumber evidence="1">1.5.3.1</ecNumber>
    </submittedName>
</protein>
<evidence type="ECO:0000313" key="1">
    <source>
        <dbReference type="EMBL" id="MBB3095360.1"/>
    </source>
</evidence>
<dbReference type="SUPFAM" id="SSF103025">
    <property type="entry name" value="Folate-binding domain"/>
    <property type="match status" value="1"/>
</dbReference>
<dbReference type="RefSeq" id="WP_183219985.1">
    <property type="nucleotide sequence ID" value="NZ_BMPW01000022.1"/>
</dbReference>
<dbReference type="InterPro" id="IPR007375">
    <property type="entry name" value="SoxG"/>
</dbReference>
<dbReference type="Proteomes" id="UP000590749">
    <property type="component" value="Unassembled WGS sequence"/>
</dbReference>
<organism evidence="1 2">
    <name type="scientific">Actinoplanes campanulatus</name>
    <dbReference type="NCBI Taxonomy" id="113559"/>
    <lineage>
        <taxon>Bacteria</taxon>
        <taxon>Bacillati</taxon>
        <taxon>Actinomycetota</taxon>
        <taxon>Actinomycetes</taxon>
        <taxon>Micromonosporales</taxon>
        <taxon>Micromonosporaceae</taxon>
        <taxon>Actinoplanes</taxon>
    </lineage>
</organism>
<accession>A0A7W5AFZ9</accession>
<dbReference type="EC" id="1.5.3.1" evidence="1"/>
<reference evidence="1 2" key="1">
    <citation type="submission" date="2020-08" db="EMBL/GenBank/DDBJ databases">
        <title>Genomic Encyclopedia of Type Strains, Phase III (KMG-III): the genomes of soil and plant-associated and newly described type strains.</title>
        <authorList>
            <person name="Whitman W."/>
        </authorList>
    </citation>
    <scope>NUCLEOTIDE SEQUENCE [LARGE SCALE GENOMIC DNA]</scope>
    <source>
        <strain evidence="1 2">CECT 3287</strain>
    </source>
</reference>
<dbReference type="EMBL" id="JACHXF010000005">
    <property type="protein sequence ID" value="MBB3095360.1"/>
    <property type="molecule type" value="Genomic_DNA"/>
</dbReference>
<dbReference type="InterPro" id="IPR027266">
    <property type="entry name" value="TrmE/GcvT-like"/>
</dbReference>